<evidence type="ECO:0000256" key="1">
    <source>
        <dbReference type="ARBA" id="ARBA00006040"/>
    </source>
</evidence>
<dbReference type="GO" id="GO:0046872">
    <property type="term" value="F:metal ion binding"/>
    <property type="evidence" value="ECO:0007669"/>
    <property type="project" value="UniProtKB-UniRule"/>
</dbReference>
<dbReference type="InterPro" id="IPR045090">
    <property type="entry name" value="Pept_M3A_M3B"/>
</dbReference>
<reference evidence="9" key="2">
    <citation type="submission" date="2021-04" db="EMBL/GenBank/DDBJ databases">
        <authorList>
            <person name="Gilroy R."/>
        </authorList>
    </citation>
    <scope>NUCLEOTIDE SEQUENCE</scope>
    <source>
        <strain evidence="9">ChiGjej4B4-7305</strain>
    </source>
</reference>
<dbReference type="SUPFAM" id="SSF55486">
    <property type="entry name" value="Metalloproteases ('zincins'), catalytic domain"/>
    <property type="match status" value="1"/>
</dbReference>
<accession>A0A9D2EFN9</accession>
<keyword evidence="2 7" id="KW-0645">Protease</keyword>
<reference evidence="9" key="1">
    <citation type="journal article" date="2021" name="PeerJ">
        <title>Extensive microbial diversity within the chicken gut microbiome revealed by metagenomics and culture.</title>
        <authorList>
            <person name="Gilroy R."/>
            <person name="Ravi A."/>
            <person name="Getino M."/>
            <person name="Pursley I."/>
            <person name="Horton D.L."/>
            <person name="Alikhan N.F."/>
            <person name="Baker D."/>
            <person name="Gharbi K."/>
            <person name="Hall N."/>
            <person name="Watson M."/>
            <person name="Adriaenssens E.M."/>
            <person name="Foster-Nyarko E."/>
            <person name="Jarju S."/>
            <person name="Secka A."/>
            <person name="Antonio M."/>
            <person name="Oren A."/>
            <person name="Chaudhuri R.R."/>
            <person name="La Ragione R."/>
            <person name="Hildebrand F."/>
            <person name="Pallen M.J."/>
        </authorList>
    </citation>
    <scope>NUCLEOTIDE SEQUENCE</scope>
    <source>
        <strain evidence="9">ChiGjej4B4-7305</strain>
    </source>
</reference>
<dbReference type="CDD" id="cd06456">
    <property type="entry name" value="M3A_DCP"/>
    <property type="match status" value="1"/>
</dbReference>
<keyword evidence="3 7" id="KW-0479">Metal-binding</keyword>
<evidence type="ECO:0000256" key="2">
    <source>
        <dbReference type="ARBA" id="ARBA00022670"/>
    </source>
</evidence>
<sequence length="690" mass="75543">MPPASLPADNPFSQAWDLPYALPDFAAVRSEHIRPALDAGLAAQRAEWEAIATCTEAPSVANTLDAVERSGQLLQRVETTFGTLVSSVGTDELRQIESEYAPVLAAHRDTFWLDERLYSRLVQLQEGVSEPETAWVLERYLTDFVRAGIRLDQPEKERLRALNSEITTLETQFAQQVVAGLAAAAVQILDPTMLLGLAEDAVSALAQAAADRGIGGHLVTLDLPTDQAIVAQAADRRLRERVFTASATRGTGVDPGTDTRAILVALAARRAERAQLLGYAHHAAYVAGGGTAKTSEAINAMLSRLAGPAVRNARAEGADLTRALRADEPEAELAAWDWSYYADRVRRERYTVDDAALRPYLELDRVIHDGVFYAAGRLYGLTFTEREDLTGYADGVRIWEVFEADGTGLGLFVGDYYAREGKRGGAWMHNLVDASGLLGQAPVVVNNLNIARPAAGQPTLLTWEEVLTAFHEFGHALHGLFASGRYPSVSGTNVPRDFVEYPSQVNEMWAWHPEVLSSFARHHRTGEVLPAETVDRLRASQSYGQGFDTTEYLAAAMLDQAWHQLAPDQVPSDAESVAGFEAEALAAIGLDYPLVPPRYRSTYFNHTFGGGYDAGYYSYIWSEVLDADTVEWFRQEAAQGDDGGLNRAAGSRFRQALLSRGHTRDPLASYRDLRGRDAVIDPLLKRLGLD</sequence>
<dbReference type="Gene3D" id="1.10.1370.40">
    <property type="match status" value="3"/>
</dbReference>
<gene>
    <name evidence="9" type="ORF">H9815_12015</name>
</gene>
<dbReference type="InterPro" id="IPR034005">
    <property type="entry name" value="M3A_DCP"/>
</dbReference>
<dbReference type="GO" id="GO:0004180">
    <property type="term" value="F:carboxypeptidase activity"/>
    <property type="evidence" value="ECO:0007669"/>
    <property type="project" value="TreeGrafter"/>
</dbReference>
<proteinExistence type="inferred from homology"/>
<protein>
    <submittedName>
        <fullName evidence="9">M3 family metallopeptidase</fullName>
    </submittedName>
</protein>
<evidence type="ECO:0000313" key="9">
    <source>
        <dbReference type="EMBL" id="HIZ36496.1"/>
    </source>
</evidence>
<evidence type="ECO:0000256" key="3">
    <source>
        <dbReference type="ARBA" id="ARBA00022723"/>
    </source>
</evidence>
<evidence type="ECO:0000313" key="10">
    <source>
        <dbReference type="Proteomes" id="UP000824037"/>
    </source>
</evidence>
<dbReference type="GO" id="GO:0005829">
    <property type="term" value="C:cytosol"/>
    <property type="evidence" value="ECO:0007669"/>
    <property type="project" value="TreeGrafter"/>
</dbReference>
<dbReference type="PANTHER" id="PTHR43660">
    <property type="entry name" value="DIPEPTIDYL CARBOXYPEPTIDASE"/>
    <property type="match status" value="1"/>
</dbReference>
<dbReference type="PANTHER" id="PTHR43660:SF1">
    <property type="entry name" value="DIPEPTIDYL CARBOXYPEPTIDASE"/>
    <property type="match status" value="1"/>
</dbReference>
<dbReference type="FunFam" id="3.40.390.10:FF:000009">
    <property type="entry name" value="Oligopeptidase A"/>
    <property type="match status" value="1"/>
</dbReference>
<dbReference type="Pfam" id="PF01432">
    <property type="entry name" value="Peptidase_M3"/>
    <property type="match status" value="1"/>
</dbReference>
<dbReference type="AlphaFoldDB" id="A0A9D2EFN9"/>
<feature type="domain" description="Peptidase M3A/M3B catalytic" evidence="8">
    <location>
        <begin position="231"/>
        <end position="688"/>
    </location>
</feature>
<comment type="similarity">
    <text evidence="1 7">Belongs to the peptidase M3 family.</text>
</comment>
<dbReference type="GO" id="GO:0004222">
    <property type="term" value="F:metalloendopeptidase activity"/>
    <property type="evidence" value="ECO:0007669"/>
    <property type="project" value="InterPro"/>
</dbReference>
<dbReference type="Proteomes" id="UP000824037">
    <property type="component" value="Unassembled WGS sequence"/>
</dbReference>
<evidence type="ECO:0000256" key="7">
    <source>
        <dbReference type="RuleBase" id="RU003435"/>
    </source>
</evidence>
<evidence type="ECO:0000256" key="6">
    <source>
        <dbReference type="ARBA" id="ARBA00023049"/>
    </source>
</evidence>
<evidence type="ECO:0000256" key="5">
    <source>
        <dbReference type="ARBA" id="ARBA00022833"/>
    </source>
</evidence>
<dbReference type="EMBL" id="DXBY01000208">
    <property type="protein sequence ID" value="HIZ36496.1"/>
    <property type="molecule type" value="Genomic_DNA"/>
</dbReference>
<evidence type="ECO:0000256" key="4">
    <source>
        <dbReference type="ARBA" id="ARBA00022801"/>
    </source>
</evidence>
<evidence type="ECO:0000259" key="8">
    <source>
        <dbReference type="Pfam" id="PF01432"/>
    </source>
</evidence>
<organism evidence="9 10">
    <name type="scientific">Candidatus Ruania gallistercoris</name>
    <dbReference type="NCBI Taxonomy" id="2838746"/>
    <lineage>
        <taxon>Bacteria</taxon>
        <taxon>Bacillati</taxon>
        <taxon>Actinomycetota</taxon>
        <taxon>Actinomycetes</taxon>
        <taxon>Micrococcales</taxon>
        <taxon>Ruaniaceae</taxon>
        <taxon>Ruania</taxon>
    </lineage>
</organism>
<dbReference type="InterPro" id="IPR001567">
    <property type="entry name" value="Pept_M3A_M3B_dom"/>
</dbReference>
<dbReference type="GO" id="GO:0006508">
    <property type="term" value="P:proteolysis"/>
    <property type="evidence" value="ECO:0007669"/>
    <property type="project" value="UniProtKB-KW"/>
</dbReference>
<keyword evidence="4 7" id="KW-0378">Hydrolase</keyword>
<comment type="cofactor">
    <cofactor evidence="7">
        <name>Zn(2+)</name>
        <dbReference type="ChEBI" id="CHEBI:29105"/>
    </cofactor>
    <text evidence="7">Binds 1 zinc ion.</text>
</comment>
<keyword evidence="6 7" id="KW-0482">Metalloprotease</keyword>
<name>A0A9D2EFN9_9MICO</name>
<keyword evidence="5 7" id="KW-0862">Zinc</keyword>
<comment type="caution">
    <text evidence="9">The sequence shown here is derived from an EMBL/GenBank/DDBJ whole genome shotgun (WGS) entry which is preliminary data.</text>
</comment>